<dbReference type="AlphaFoldDB" id="A0ABD2MGW6"/>
<sequence>MNDNITGSNSGRETTLLDATMMNQSFATIGLALDDDVDRSEDVVGGIRIMCTNLMFLRATTPEEMMNVV</sequence>
<keyword evidence="2" id="KW-1185">Reference proteome</keyword>
<name>A0ABD2MGW6_9CUCU</name>
<reference evidence="1 2" key="1">
    <citation type="journal article" date="2021" name="BMC Biol.">
        <title>Horizontally acquired antibacterial genes associated with adaptive radiation of ladybird beetles.</title>
        <authorList>
            <person name="Li H.S."/>
            <person name="Tang X.F."/>
            <person name="Huang Y.H."/>
            <person name="Xu Z.Y."/>
            <person name="Chen M.L."/>
            <person name="Du X.Y."/>
            <person name="Qiu B.Y."/>
            <person name="Chen P.T."/>
            <person name="Zhang W."/>
            <person name="Slipinski A."/>
            <person name="Escalona H.E."/>
            <person name="Waterhouse R.M."/>
            <person name="Zwick A."/>
            <person name="Pang H."/>
        </authorList>
    </citation>
    <scope>NUCLEOTIDE SEQUENCE [LARGE SCALE GENOMIC DNA]</scope>
    <source>
        <strain evidence="1">SYSU2018</strain>
    </source>
</reference>
<feature type="non-terminal residue" evidence="1">
    <location>
        <position position="69"/>
    </location>
</feature>
<accession>A0ABD2MGW6</accession>
<protein>
    <submittedName>
        <fullName evidence="1">Uncharacterized protein</fullName>
    </submittedName>
</protein>
<organism evidence="1 2">
    <name type="scientific">Cryptolaemus montrouzieri</name>
    <dbReference type="NCBI Taxonomy" id="559131"/>
    <lineage>
        <taxon>Eukaryota</taxon>
        <taxon>Metazoa</taxon>
        <taxon>Ecdysozoa</taxon>
        <taxon>Arthropoda</taxon>
        <taxon>Hexapoda</taxon>
        <taxon>Insecta</taxon>
        <taxon>Pterygota</taxon>
        <taxon>Neoptera</taxon>
        <taxon>Endopterygota</taxon>
        <taxon>Coleoptera</taxon>
        <taxon>Polyphaga</taxon>
        <taxon>Cucujiformia</taxon>
        <taxon>Coccinelloidea</taxon>
        <taxon>Coccinellidae</taxon>
        <taxon>Scymninae</taxon>
        <taxon>Scymnini</taxon>
        <taxon>Cryptolaemus</taxon>
    </lineage>
</organism>
<proteinExistence type="predicted"/>
<evidence type="ECO:0000313" key="2">
    <source>
        <dbReference type="Proteomes" id="UP001516400"/>
    </source>
</evidence>
<dbReference type="Proteomes" id="UP001516400">
    <property type="component" value="Unassembled WGS sequence"/>
</dbReference>
<gene>
    <name evidence="1" type="ORF">HHI36_009795</name>
</gene>
<evidence type="ECO:0000313" key="1">
    <source>
        <dbReference type="EMBL" id="KAL3265590.1"/>
    </source>
</evidence>
<comment type="caution">
    <text evidence="1">The sequence shown here is derived from an EMBL/GenBank/DDBJ whole genome shotgun (WGS) entry which is preliminary data.</text>
</comment>
<dbReference type="EMBL" id="JABFTP020000001">
    <property type="protein sequence ID" value="KAL3265590.1"/>
    <property type="molecule type" value="Genomic_DNA"/>
</dbReference>